<gene>
    <name evidence="4" type="ORF">MST27_17105</name>
</gene>
<organism evidence="4 5">
    <name type="scientific">Stutzerimonas marianensis</name>
    <dbReference type="NCBI Taxonomy" id="2929513"/>
    <lineage>
        <taxon>Bacteria</taxon>
        <taxon>Pseudomonadati</taxon>
        <taxon>Pseudomonadota</taxon>
        <taxon>Gammaproteobacteria</taxon>
        <taxon>Pseudomonadales</taxon>
        <taxon>Pseudomonadaceae</taxon>
        <taxon>Stutzerimonas</taxon>
    </lineage>
</organism>
<dbReference type="Gene3D" id="3.40.50.300">
    <property type="entry name" value="P-loop containing nucleotide triphosphate hydrolases"/>
    <property type="match status" value="1"/>
</dbReference>
<feature type="domain" description="OmpR/PhoB-type" evidence="3">
    <location>
        <begin position="16"/>
        <end position="113"/>
    </location>
</feature>
<feature type="DNA-binding region" description="OmpR/PhoB-type" evidence="2">
    <location>
        <begin position="16"/>
        <end position="113"/>
    </location>
</feature>
<sequence length="531" mass="58475">MTPSKTFDLPPLCGQETFYRFGPFTLLPNQHLLLKNGSRIVLGGRALDLLVALTERAGELVEKTELMARAWPRVIVEECNLRAQIVALRRVLVDDTGFNYIVTVPGRGYRFVMPEDAATSEPVPATERTGVPALVSELVGRQALLDTLASDLRQRRLVTLAGPGGIGKSSVALALLNGEMAARFEHLHYLDASRLGEQEKLAERIAALLNLEQSLTQTASAARPASQRSLLLLDNCDHHLDAVASAVQWLLRWVPGCHVLVTSREPLNVEGEVVRRVEPLDYPEPGQPLTLEQALDYTAVRLLVERMTAHDTGFVLQETDLEPMVRICRTLEGNPLALDIVAARVRACGLRDLPQLLDRSGYLQMKGRRTADPRHGSLAALLDWSYAALSATEQALLRQLSVFRASFTLGEVRAVVAGANEQDDLLSLIEQLVDKSLLQIRKQASARRYCMSEITRAYAQQKLEAAGEAKAASARYANHYMRLLKDAGSQLGGEARLVMETELTRPAAVTRQAGERSRAQPHLDVLRLSVS</sequence>
<dbReference type="Proteomes" id="UP001139682">
    <property type="component" value="Unassembled WGS sequence"/>
</dbReference>
<dbReference type="Pfam" id="PF00486">
    <property type="entry name" value="Trans_reg_C"/>
    <property type="match status" value="1"/>
</dbReference>
<comment type="caution">
    <text evidence="4">The sequence shown here is derived from an EMBL/GenBank/DDBJ whole genome shotgun (WGS) entry which is preliminary data.</text>
</comment>
<dbReference type="PROSITE" id="PS51755">
    <property type="entry name" value="OMPR_PHOB"/>
    <property type="match status" value="1"/>
</dbReference>
<dbReference type="RefSeq" id="WP_243607140.1">
    <property type="nucleotide sequence ID" value="NZ_JALGRD010000009.1"/>
</dbReference>
<proteinExistence type="predicted"/>
<dbReference type="Pfam" id="PF25872">
    <property type="entry name" value="HTH_77"/>
    <property type="match status" value="1"/>
</dbReference>
<dbReference type="InterPro" id="IPR036388">
    <property type="entry name" value="WH-like_DNA-bd_sf"/>
</dbReference>
<evidence type="ECO:0000259" key="3">
    <source>
        <dbReference type="PROSITE" id="PS51755"/>
    </source>
</evidence>
<name>A0A9X2AT01_9GAMM</name>
<dbReference type="Gene3D" id="1.10.10.10">
    <property type="entry name" value="Winged helix-like DNA-binding domain superfamily/Winged helix DNA-binding domain"/>
    <property type="match status" value="2"/>
</dbReference>
<dbReference type="PANTHER" id="PTHR47691:SF3">
    <property type="entry name" value="HTH-TYPE TRANSCRIPTIONAL REGULATOR RV0890C-RELATED"/>
    <property type="match status" value="1"/>
</dbReference>
<evidence type="ECO:0000313" key="5">
    <source>
        <dbReference type="Proteomes" id="UP001139682"/>
    </source>
</evidence>
<dbReference type="PRINTS" id="PR00364">
    <property type="entry name" value="DISEASERSIST"/>
</dbReference>
<dbReference type="GO" id="GO:0043531">
    <property type="term" value="F:ADP binding"/>
    <property type="evidence" value="ECO:0007669"/>
    <property type="project" value="InterPro"/>
</dbReference>
<dbReference type="GO" id="GO:0003677">
    <property type="term" value="F:DNA binding"/>
    <property type="evidence" value="ECO:0007669"/>
    <property type="project" value="UniProtKB-UniRule"/>
</dbReference>
<dbReference type="InterPro" id="IPR002182">
    <property type="entry name" value="NB-ARC"/>
</dbReference>
<dbReference type="CDD" id="cd00383">
    <property type="entry name" value="trans_reg_C"/>
    <property type="match status" value="1"/>
</dbReference>
<dbReference type="InterPro" id="IPR001867">
    <property type="entry name" value="OmpR/PhoB-type_DNA-bd"/>
</dbReference>
<dbReference type="AlphaFoldDB" id="A0A9X2AT01"/>
<evidence type="ECO:0000313" key="4">
    <source>
        <dbReference type="EMBL" id="MCJ0975093.1"/>
    </source>
</evidence>
<keyword evidence="5" id="KW-1185">Reference proteome</keyword>
<evidence type="ECO:0000256" key="2">
    <source>
        <dbReference type="PROSITE-ProRule" id="PRU01091"/>
    </source>
</evidence>
<dbReference type="SUPFAM" id="SSF52540">
    <property type="entry name" value="P-loop containing nucleoside triphosphate hydrolases"/>
    <property type="match status" value="1"/>
</dbReference>
<dbReference type="InterPro" id="IPR058852">
    <property type="entry name" value="HTH_77"/>
</dbReference>
<dbReference type="EMBL" id="JALGRD010000009">
    <property type="protein sequence ID" value="MCJ0975093.1"/>
    <property type="molecule type" value="Genomic_DNA"/>
</dbReference>
<accession>A0A9X2AT01</accession>
<dbReference type="InterPro" id="IPR003593">
    <property type="entry name" value="AAA+_ATPase"/>
</dbReference>
<dbReference type="InterPro" id="IPR016032">
    <property type="entry name" value="Sig_transdc_resp-reg_C-effctor"/>
</dbReference>
<dbReference type="GO" id="GO:0006355">
    <property type="term" value="P:regulation of DNA-templated transcription"/>
    <property type="evidence" value="ECO:0007669"/>
    <property type="project" value="InterPro"/>
</dbReference>
<evidence type="ECO:0000256" key="1">
    <source>
        <dbReference type="ARBA" id="ARBA00023125"/>
    </source>
</evidence>
<dbReference type="InterPro" id="IPR027417">
    <property type="entry name" value="P-loop_NTPase"/>
</dbReference>
<protein>
    <submittedName>
        <fullName evidence="4">Helix-turn-helix transcriptional regulator</fullName>
    </submittedName>
</protein>
<dbReference type="SUPFAM" id="SSF46894">
    <property type="entry name" value="C-terminal effector domain of the bipartite response regulators"/>
    <property type="match status" value="1"/>
</dbReference>
<dbReference type="PANTHER" id="PTHR47691">
    <property type="entry name" value="REGULATOR-RELATED"/>
    <property type="match status" value="1"/>
</dbReference>
<dbReference type="SMART" id="SM00862">
    <property type="entry name" value="Trans_reg_C"/>
    <property type="match status" value="1"/>
</dbReference>
<dbReference type="GO" id="GO:0000160">
    <property type="term" value="P:phosphorelay signal transduction system"/>
    <property type="evidence" value="ECO:0007669"/>
    <property type="project" value="InterPro"/>
</dbReference>
<dbReference type="Pfam" id="PF00931">
    <property type="entry name" value="NB-ARC"/>
    <property type="match status" value="1"/>
</dbReference>
<keyword evidence="1 2" id="KW-0238">DNA-binding</keyword>
<dbReference type="SMART" id="SM00382">
    <property type="entry name" value="AAA"/>
    <property type="match status" value="1"/>
</dbReference>
<reference evidence="4" key="1">
    <citation type="submission" date="2022-03" db="EMBL/GenBank/DDBJ databases">
        <title>Pseudomonas marianensis sp. nov., a marine bacterium isolated from deep-sea sediments of the Mariana Trench.</title>
        <authorList>
            <person name="Wei Y."/>
        </authorList>
    </citation>
    <scope>NUCLEOTIDE SEQUENCE</scope>
    <source>
        <strain evidence="4">PS1</strain>
    </source>
</reference>